<dbReference type="AlphaFoldDB" id="A0A9P6PZ65"/>
<accession>A0A9P6PZ65</accession>
<gene>
    <name evidence="2" type="ORF">BG011_004695</name>
</gene>
<protein>
    <submittedName>
        <fullName evidence="2">Uncharacterized protein</fullName>
    </submittedName>
</protein>
<proteinExistence type="predicted"/>
<organism evidence="2 3">
    <name type="scientific">Mortierella polycephala</name>
    <dbReference type="NCBI Taxonomy" id="41804"/>
    <lineage>
        <taxon>Eukaryota</taxon>
        <taxon>Fungi</taxon>
        <taxon>Fungi incertae sedis</taxon>
        <taxon>Mucoromycota</taxon>
        <taxon>Mortierellomycotina</taxon>
        <taxon>Mortierellomycetes</taxon>
        <taxon>Mortierellales</taxon>
        <taxon>Mortierellaceae</taxon>
        <taxon>Mortierella</taxon>
    </lineage>
</organism>
<evidence type="ECO:0000313" key="3">
    <source>
        <dbReference type="Proteomes" id="UP000726737"/>
    </source>
</evidence>
<sequence>MHLNGKRDVRTRVKKPAQPTIQVFDCRNITLEGVEAAQARCPVLAVKTAPVTSAVFGSDGDAEGLYDEEDDGEDADTINHNNNNSQTSLHHLQLQQHFQQQLQRRGRAASLLYRARLGLIGHAGGSQDAQCPIL</sequence>
<feature type="region of interest" description="Disordered" evidence="1">
    <location>
        <begin position="56"/>
        <end position="85"/>
    </location>
</feature>
<comment type="caution">
    <text evidence="2">The sequence shown here is derived from an EMBL/GenBank/DDBJ whole genome shotgun (WGS) entry which is preliminary data.</text>
</comment>
<evidence type="ECO:0000313" key="2">
    <source>
        <dbReference type="EMBL" id="KAG0256201.1"/>
    </source>
</evidence>
<reference evidence="2" key="1">
    <citation type="journal article" date="2020" name="Fungal Divers.">
        <title>Resolving the Mortierellaceae phylogeny through synthesis of multi-gene phylogenetics and phylogenomics.</title>
        <authorList>
            <person name="Vandepol N."/>
            <person name="Liber J."/>
            <person name="Desiro A."/>
            <person name="Na H."/>
            <person name="Kennedy M."/>
            <person name="Barry K."/>
            <person name="Grigoriev I.V."/>
            <person name="Miller A.N."/>
            <person name="O'Donnell K."/>
            <person name="Stajich J.E."/>
            <person name="Bonito G."/>
        </authorList>
    </citation>
    <scope>NUCLEOTIDE SEQUENCE</scope>
    <source>
        <strain evidence="2">KOD948</strain>
    </source>
</reference>
<dbReference type="Proteomes" id="UP000726737">
    <property type="component" value="Unassembled WGS sequence"/>
</dbReference>
<feature type="compositionally biased region" description="Acidic residues" evidence="1">
    <location>
        <begin position="60"/>
        <end position="76"/>
    </location>
</feature>
<keyword evidence="3" id="KW-1185">Reference proteome</keyword>
<evidence type="ECO:0000256" key="1">
    <source>
        <dbReference type="SAM" id="MobiDB-lite"/>
    </source>
</evidence>
<name>A0A9P6PZ65_9FUNG</name>
<dbReference type="EMBL" id="JAAAJA010000311">
    <property type="protein sequence ID" value="KAG0256201.1"/>
    <property type="molecule type" value="Genomic_DNA"/>
</dbReference>